<protein>
    <submittedName>
        <fullName evidence="11">DNA repair protein RAD16</fullName>
    </submittedName>
</protein>
<dbReference type="InterPro" id="IPR006166">
    <property type="entry name" value="ERCC4_domain"/>
</dbReference>
<dbReference type="EMBL" id="JADGIZ020000029">
    <property type="protein sequence ID" value="KAL2914851.1"/>
    <property type="molecule type" value="Genomic_DNA"/>
</dbReference>
<dbReference type="SUPFAM" id="SSF52980">
    <property type="entry name" value="Restriction endonuclease-like"/>
    <property type="match status" value="1"/>
</dbReference>
<reference evidence="11 12" key="1">
    <citation type="submission" date="2023-09" db="EMBL/GenBank/DDBJ databases">
        <title>Pangenome analysis of Batrachochytrium dendrobatidis and related Chytrids.</title>
        <authorList>
            <person name="Yacoub M.N."/>
            <person name="Stajich J.E."/>
            <person name="James T.Y."/>
        </authorList>
    </citation>
    <scope>NUCLEOTIDE SEQUENCE [LARGE SCALE GENOMIC DNA]</scope>
    <source>
        <strain evidence="11 12">JEL0888</strain>
    </source>
</reference>
<evidence type="ECO:0000256" key="9">
    <source>
        <dbReference type="ARBA" id="ARBA00023242"/>
    </source>
</evidence>
<evidence type="ECO:0000256" key="8">
    <source>
        <dbReference type="ARBA" id="ARBA00023204"/>
    </source>
</evidence>
<evidence type="ECO:0000256" key="3">
    <source>
        <dbReference type="ARBA" id="ARBA00022722"/>
    </source>
</evidence>
<proteinExistence type="inferred from homology"/>
<dbReference type="SUPFAM" id="SSF47781">
    <property type="entry name" value="RuvA domain 2-like"/>
    <property type="match status" value="1"/>
</dbReference>
<keyword evidence="5" id="KW-0227">DNA damage</keyword>
<organism evidence="11 12">
    <name type="scientific">Polyrhizophydium stewartii</name>
    <dbReference type="NCBI Taxonomy" id="2732419"/>
    <lineage>
        <taxon>Eukaryota</taxon>
        <taxon>Fungi</taxon>
        <taxon>Fungi incertae sedis</taxon>
        <taxon>Chytridiomycota</taxon>
        <taxon>Chytridiomycota incertae sedis</taxon>
        <taxon>Chytridiomycetes</taxon>
        <taxon>Rhizophydiales</taxon>
        <taxon>Rhizophydiales incertae sedis</taxon>
        <taxon>Polyrhizophydium</taxon>
    </lineage>
</organism>
<evidence type="ECO:0000256" key="6">
    <source>
        <dbReference type="ARBA" id="ARBA00022801"/>
    </source>
</evidence>
<keyword evidence="4" id="KW-0255">Endonuclease</keyword>
<evidence type="ECO:0000259" key="10">
    <source>
        <dbReference type="SMART" id="SM00891"/>
    </source>
</evidence>
<dbReference type="SMART" id="SM00891">
    <property type="entry name" value="ERCC4"/>
    <property type="match status" value="1"/>
</dbReference>
<keyword evidence="7" id="KW-0238">DNA-binding</keyword>
<keyword evidence="6" id="KW-0378">Hydrolase</keyword>
<sequence length="952" mass="104970">MADSAAAATAAAAAGEAAADMLDFHRLMLADLHATPGVENPDPSTGDGLLVAARGLGIHLVLSAVIQIHTSPNVLVLLLNTPPAEVAQLRRAVARAAESAGAAAATDGERIRPDLLRVVNNETPASARAAMYLAGGVIAATSQILVLDMLSKVLPIHLVTGVIVNHAHRLRDTSLEAFALRLFRADNKVGFIQAFSEMPESLAAAGSVIGGLERTMKLLYLRSAYLWPRFHISVKDSLDVRGAVDLIELRVPMTRRMKDIQAAIMDCLHECILEVKRANPNLEADDFKVENALFKSFDFTVRQQLDPIWHRVGPKTKSLVKDLRVLRQLLSFLAEYDAVTFYSFLETILATNAQSTSSMFKIGSTESPWLMLDSAQTVFSAGKERAYRRIPAGSNNAGNGSPEFEGIPPNVEPVLEEPPKWRAVVEVVREILADRAKSGNTGNILVMTASDRSSRQLRQILADVVGPHKSAIAGADATRRKGPRFSSAGSEEVHMRLLRNYFRWKGTMSKVTKTLRKQTSGQTQAAGAGYRPLDLNGAPAPMTFEEEAEQVERFLQQAGADDLQPGAKRDPAVGESASEAQSAFLHIRSYNATQAPMASDADAEGNEGDAECLDDAEVLRRVRPRWIVMFDPDMAFVRQVEVFKALNPDEQIRVYFLVYDNSVEEQRYLTSIRREKEAFERLINQKANMVIPIDQDGRVAVDPEELFWRNVDTRQAGGQRRQRGPATVIVDVREFRSALPSLIHAKHMTLQACTLEVGDYILSPRMCVERKSIPDLISSFKSGRLYTQCEAMCLHYDIPILLIEFEQNRAFSLVSASDVTSSEVSASDLSSRISLLCLTFPKLKTIWSSSPSATAEIFADLKATEEQPVMEDAMAVGVESRRAIDSAFNITPYDVLLSLPGITTKNYRTVMSHARNLRELTEMPLEAMKRMIGDEGGAKLHEFIHANPRRRQ</sequence>
<dbReference type="Pfam" id="PF02732">
    <property type="entry name" value="ERCC4"/>
    <property type="match status" value="1"/>
</dbReference>
<comment type="similarity">
    <text evidence="2">Belongs to the XPF family.</text>
</comment>
<accession>A0ABR4N5V5</accession>
<dbReference type="PANTHER" id="PTHR10150:SF0">
    <property type="entry name" value="DNA REPAIR ENDONUCLEASE XPF"/>
    <property type="match status" value="1"/>
</dbReference>
<evidence type="ECO:0000256" key="2">
    <source>
        <dbReference type="ARBA" id="ARBA00010015"/>
    </source>
</evidence>
<feature type="domain" description="ERCC4" evidence="10">
    <location>
        <begin position="727"/>
        <end position="807"/>
    </location>
</feature>
<keyword evidence="3" id="KW-0540">Nuclease</keyword>
<evidence type="ECO:0000256" key="7">
    <source>
        <dbReference type="ARBA" id="ARBA00023125"/>
    </source>
</evidence>
<keyword evidence="8" id="KW-0234">DNA repair</keyword>
<comment type="caution">
    <text evidence="11">The sequence shown here is derived from an EMBL/GenBank/DDBJ whole genome shotgun (WGS) entry which is preliminary data.</text>
</comment>
<dbReference type="CDD" id="cd20078">
    <property type="entry name" value="XPF_nuclease_XPF_euk"/>
    <property type="match status" value="1"/>
</dbReference>
<keyword evidence="9" id="KW-0539">Nucleus</keyword>
<dbReference type="Proteomes" id="UP001527925">
    <property type="component" value="Unassembled WGS sequence"/>
</dbReference>
<evidence type="ECO:0000256" key="5">
    <source>
        <dbReference type="ARBA" id="ARBA00022763"/>
    </source>
</evidence>
<evidence type="ECO:0000313" key="12">
    <source>
        <dbReference type="Proteomes" id="UP001527925"/>
    </source>
</evidence>
<dbReference type="InterPro" id="IPR047520">
    <property type="entry name" value="XPF_nuclease"/>
</dbReference>
<evidence type="ECO:0000256" key="4">
    <source>
        <dbReference type="ARBA" id="ARBA00022759"/>
    </source>
</evidence>
<dbReference type="Gene3D" id="1.10.150.20">
    <property type="entry name" value="5' to 3' exonuclease, C-terminal subdomain"/>
    <property type="match status" value="1"/>
</dbReference>
<dbReference type="PANTHER" id="PTHR10150">
    <property type="entry name" value="DNA REPAIR ENDONUCLEASE XPF"/>
    <property type="match status" value="1"/>
</dbReference>
<gene>
    <name evidence="11" type="primary">rad16</name>
    <name evidence="11" type="ORF">HK105_205593</name>
</gene>
<dbReference type="InterPro" id="IPR010994">
    <property type="entry name" value="RuvA_2-like"/>
</dbReference>
<evidence type="ECO:0000313" key="11">
    <source>
        <dbReference type="EMBL" id="KAL2914851.1"/>
    </source>
</evidence>
<name>A0ABR4N5V5_9FUNG</name>
<comment type="subcellular location">
    <subcellularLocation>
        <location evidence="1">Nucleus</location>
    </subcellularLocation>
</comment>
<dbReference type="InterPro" id="IPR011335">
    <property type="entry name" value="Restrct_endonuc-II-like"/>
</dbReference>
<dbReference type="Gene3D" id="3.40.50.10130">
    <property type="match status" value="1"/>
</dbReference>
<keyword evidence="12" id="KW-1185">Reference proteome</keyword>
<evidence type="ECO:0000256" key="1">
    <source>
        <dbReference type="ARBA" id="ARBA00004123"/>
    </source>
</evidence>